<evidence type="ECO:0000256" key="1">
    <source>
        <dbReference type="ARBA" id="ARBA00022679"/>
    </source>
</evidence>
<accession>A0A7J7M374</accession>
<dbReference type="PANTHER" id="PTHR31625">
    <property type="match status" value="1"/>
</dbReference>
<keyword evidence="4" id="KW-1185">Reference proteome</keyword>
<gene>
    <name evidence="3" type="ORF">GIB67_026146</name>
</gene>
<dbReference type="AlphaFoldDB" id="A0A7J7M374"/>
<dbReference type="InterPro" id="IPR023213">
    <property type="entry name" value="CAT-like_dom_sf"/>
</dbReference>
<protein>
    <submittedName>
        <fullName evidence="3">Uncharacterized protein</fullName>
    </submittedName>
</protein>
<dbReference type="EMBL" id="JACGCM010001798">
    <property type="protein sequence ID" value="KAF6149290.1"/>
    <property type="molecule type" value="Genomic_DNA"/>
</dbReference>
<dbReference type="OrthoDB" id="1430895at2759"/>
<dbReference type="GO" id="GO:0016747">
    <property type="term" value="F:acyltransferase activity, transferring groups other than amino-acyl groups"/>
    <property type="evidence" value="ECO:0007669"/>
    <property type="project" value="UniProtKB-ARBA"/>
</dbReference>
<dbReference type="Gene3D" id="3.30.559.10">
    <property type="entry name" value="Chloramphenicol acetyltransferase-like domain"/>
    <property type="match status" value="2"/>
</dbReference>
<evidence type="ECO:0000256" key="2">
    <source>
        <dbReference type="ARBA" id="ARBA00023315"/>
    </source>
</evidence>
<sequence length="230" mass="25511">MSSTHFMKFWASVCSNLGQETTTLLPDFLPSFDRTTIIDLQGIETAYLNYLKTINISQQSFTLPSTPTGPVHDKVVATFVMDFNNVVMGLKTDHREKQERNDTPDPALPVTYFGNCIVNSCATIDKNDLVREDGIVVAAEMIGKAIQTTCKNVLDGAENLFANIFSVASERVIEINGSPKMGAYDVNFEWGRPKKDELINTIDDCGHITLSECGDNADRSLEFSIILKMQ</sequence>
<proteinExistence type="predicted"/>
<evidence type="ECO:0000313" key="3">
    <source>
        <dbReference type="EMBL" id="KAF6149290.1"/>
    </source>
</evidence>
<keyword evidence="2" id="KW-0012">Acyltransferase</keyword>
<comment type="caution">
    <text evidence="3">The sequence shown here is derived from an EMBL/GenBank/DDBJ whole genome shotgun (WGS) entry which is preliminary data.</text>
</comment>
<organism evidence="3 4">
    <name type="scientific">Kingdonia uniflora</name>
    <dbReference type="NCBI Taxonomy" id="39325"/>
    <lineage>
        <taxon>Eukaryota</taxon>
        <taxon>Viridiplantae</taxon>
        <taxon>Streptophyta</taxon>
        <taxon>Embryophyta</taxon>
        <taxon>Tracheophyta</taxon>
        <taxon>Spermatophyta</taxon>
        <taxon>Magnoliopsida</taxon>
        <taxon>Ranunculales</taxon>
        <taxon>Circaeasteraceae</taxon>
        <taxon>Kingdonia</taxon>
    </lineage>
</organism>
<dbReference type="Proteomes" id="UP000541444">
    <property type="component" value="Unassembled WGS sequence"/>
</dbReference>
<name>A0A7J7M374_9MAGN</name>
<reference evidence="3 4" key="1">
    <citation type="journal article" date="2020" name="IScience">
        <title>Genome Sequencing of the Endangered Kingdonia uniflora (Circaeasteraceae, Ranunculales) Reveals Potential Mechanisms of Evolutionary Specialization.</title>
        <authorList>
            <person name="Sun Y."/>
            <person name="Deng T."/>
            <person name="Zhang A."/>
            <person name="Moore M.J."/>
            <person name="Landis J.B."/>
            <person name="Lin N."/>
            <person name="Zhang H."/>
            <person name="Zhang X."/>
            <person name="Huang J."/>
            <person name="Zhang X."/>
            <person name="Sun H."/>
            <person name="Wang H."/>
        </authorList>
    </citation>
    <scope>NUCLEOTIDE SEQUENCE [LARGE SCALE GENOMIC DNA]</scope>
    <source>
        <strain evidence="3">TB1705</strain>
        <tissue evidence="3">Leaf</tissue>
    </source>
</reference>
<dbReference type="InterPro" id="IPR051504">
    <property type="entry name" value="Plant_metabolite_acyltrans"/>
</dbReference>
<keyword evidence="1" id="KW-0808">Transferase</keyword>
<evidence type="ECO:0000313" key="4">
    <source>
        <dbReference type="Proteomes" id="UP000541444"/>
    </source>
</evidence>